<comment type="caution">
    <text evidence="1">The sequence shown here is derived from an EMBL/GenBank/DDBJ whole genome shotgun (WGS) entry which is preliminary data.</text>
</comment>
<sequence>MTKTLYDTIHDVPENERPAAKEADRLAAKATLAMRLDPAALHAASQAMEVHQRRTGWRYLPSGHYRHRTRKDTTP</sequence>
<organism evidence="1 2">
    <name type="scientific">Kocuria tytonis</name>
    <dbReference type="NCBI Taxonomy" id="2054280"/>
    <lineage>
        <taxon>Bacteria</taxon>
        <taxon>Bacillati</taxon>
        <taxon>Actinomycetota</taxon>
        <taxon>Actinomycetes</taxon>
        <taxon>Micrococcales</taxon>
        <taxon>Micrococcaceae</taxon>
        <taxon>Kocuria</taxon>
    </lineage>
</organism>
<name>A0A495A9Y9_9MICC</name>
<evidence type="ECO:0000313" key="1">
    <source>
        <dbReference type="EMBL" id="RKQ36224.1"/>
    </source>
</evidence>
<reference evidence="1 2" key="1">
    <citation type="submission" date="2018-10" db="EMBL/GenBank/DDBJ databases">
        <title>Kocuria tytouropygialis sp. nov., isolated from the uropygial gland of an American barn owl (Tyto furcata).</title>
        <authorList>
            <person name="Braun M.S."/>
            <person name="Wang E."/>
            <person name="Zimmermann S."/>
            <person name="Wagner H."/>
            <person name="Wink M."/>
        </authorList>
    </citation>
    <scope>NUCLEOTIDE SEQUENCE [LARGE SCALE GENOMIC DNA]</scope>
    <source>
        <strain evidence="1 2">442</strain>
    </source>
</reference>
<accession>A0A495A9Y9</accession>
<evidence type="ECO:0000313" key="2">
    <source>
        <dbReference type="Proteomes" id="UP000249516"/>
    </source>
</evidence>
<keyword evidence="2" id="KW-1185">Reference proteome</keyword>
<dbReference type="AlphaFoldDB" id="A0A495A9Y9"/>
<dbReference type="RefSeq" id="WP_121029596.1">
    <property type="nucleotide sequence ID" value="NZ_PNJG02000001.1"/>
</dbReference>
<protein>
    <submittedName>
        <fullName evidence="1">Uncharacterized protein</fullName>
    </submittedName>
</protein>
<proteinExistence type="predicted"/>
<dbReference type="Proteomes" id="UP000249516">
    <property type="component" value="Unassembled WGS sequence"/>
</dbReference>
<gene>
    <name evidence="1" type="ORF">C1C97_000615</name>
</gene>
<dbReference type="EMBL" id="PNJG02000001">
    <property type="protein sequence ID" value="RKQ36224.1"/>
    <property type="molecule type" value="Genomic_DNA"/>
</dbReference>